<dbReference type="STRING" id="1715989.NITINOP_0023"/>
<dbReference type="KEGG" id="nio:NITINOP_0023"/>
<dbReference type="AlphaFoldDB" id="A0A0S4KP97"/>
<keyword evidence="2" id="KW-1185">Reference proteome</keyword>
<evidence type="ECO:0008006" key="3">
    <source>
        <dbReference type="Google" id="ProtNLM"/>
    </source>
</evidence>
<sequence length="140" mass="15715">MRFDPALAAQDAFRESQQELGPDWETAVELERTFSSSAGTEAREAYERLLAIAHHYPNAGSFQAFCIYITWQQATEETIARHFETGLALCEAYLASHKAGDLPHTERITELRASFRTGLGLQEEDEMLIDYQSDTPKGGD</sequence>
<dbReference type="OrthoDB" id="9787961at2"/>
<accession>A0A0S4KP97</accession>
<organism evidence="1 2">
    <name type="scientific">Candidatus Nitrospira inopinata</name>
    <dbReference type="NCBI Taxonomy" id="1715989"/>
    <lineage>
        <taxon>Bacteria</taxon>
        <taxon>Pseudomonadati</taxon>
        <taxon>Nitrospirota</taxon>
        <taxon>Nitrospiria</taxon>
        <taxon>Nitrospirales</taxon>
        <taxon>Nitrospiraceae</taxon>
        <taxon>Nitrospira</taxon>
    </lineage>
</organism>
<dbReference type="Proteomes" id="UP000066284">
    <property type="component" value="Chromosome 1"/>
</dbReference>
<proteinExistence type="predicted"/>
<dbReference type="RefSeq" id="WP_062481556.1">
    <property type="nucleotide sequence ID" value="NZ_LN885086.1"/>
</dbReference>
<name>A0A0S4KP97_9BACT</name>
<gene>
    <name evidence="1" type="ORF">NITINOP_0023</name>
</gene>
<reference evidence="2" key="1">
    <citation type="submission" date="2015-09" db="EMBL/GenBank/DDBJ databases">
        <authorList>
            <person name="Daims H."/>
        </authorList>
    </citation>
    <scope>NUCLEOTIDE SEQUENCE [LARGE SCALE GENOMIC DNA]</scope>
</reference>
<protein>
    <recommendedName>
        <fullName evidence="3">Tetratricopeptide repeat protein</fullName>
    </recommendedName>
</protein>
<dbReference type="EMBL" id="LN885086">
    <property type="protein sequence ID" value="CUQ65000.1"/>
    <property type="molecule type" value="Genomic_DNA"/>
</dbReference>
<evidence type="ECO:0000313" key="2">
    <source>
        <dbReference type="Proteomes" id="UP000066284"/>
    </source>
</evidence>
<evidence type="ECO:0000313" key="1">
    <source>
        <dbReference type="EMBL" id="CUQ65000.1"/>
    </source>
</evidence>